<keyword evidence="2" id="KW-0040">ANK repeat</keyword>
<dbReference type="InterPro" id="IPR036770">
    <property type="entry name" value="Ankyrin_rpt-contain_sf"/>
</dbReference>
<dbReference type="PANTHER" id="PTHR24123:SF33">
    <property type="entry name" value="PROTEIN HOS4"/>
    <property type="match status" value="1"/>
</dbReference>
<name>A0ABR2KE76_9EUKA</name>
<dbReference type="SMART" id="SM00248">
    <property type="entry name" value="ANK"/>
    <property type="match status" value="7"/>
</dbReference>
<evidence type="ECO:0000313" key="4">
    <source>
        <dbReference type="Proteomes" id="UP001470230"/>
    </source>
</evidence>
<dbReference type="Pfam" id="PF12796">
    <property type="entry name" value="Ank_2"/>
    <property type="match status" value="1"/>
</dbReference>
<gene>
    <name evidence="3" type="ORF">M9Y10_033916</name>
</gene>
<dbReference type="PANTHER" id="PTHR24123">
    <property type="entry name" value="ANKYRIN REPEAT-CONTAINING"/>
    <property type="match status" value="1"/>
</dbReference>
<dbReference type="InterPro" id="IPR002110">
    <property type="entry name" value="Ankyrin_rpt"/>
</dbReference>
<keyword evidence="4" id="KW-1185">Reference proteome</keyword>
<comment type="caution">
    <text evidence="3">The sequence shown here is derived from an EMBL/GenBank/DDBJ whole genome shotgun (WGS) entry which is preliminary data.</text>
</comment>
<evidence type="ECO:0000256" key="2">
    <source>
        <dbReference type="ARBA" id="ARBA00023043"/>
    </source>
</evidence>
<keyword evidence="1" id="KW-0677">Repeat</keyword>
<organism evidence="3 4">
    <name type="scientific">Tritrichomonas musculus</name>
    <dbReference type="NCBI Taxonomy" id="1915356"/>
    <lineage>
        <taxon>Eukaryota</taxon>
        <taxon>Metamonada</taxon>
        <taxon>Parabasalia</taxon>
        <taxon>Tritrichomonadida</taxon>
        <taxon>Tritrichomonadidae</taxon>
        <taxon>Tritrichomonas</taxon>
    </lineage>
</organism>
<proteinExistence type="predicted"/>
<sequence length="370" mass="41918">MGRSSYIQPLIPDQNLTLLHIAAIYDSLECYILLLKVEGLNTRTQSAAFYLPFHYACFNSSYEVAMFTLHIDPTIAMFEPGGTQYPYMYLTVVGGDPRILEALFHCKGNDKSIKVRDDVISKCISCRSVECLRILLEHGESKKDQFGDTSMPMKAIINNQPEALRLLVHSPADINFINRQGESVFSLACFYGMNFKGVILDMLRLMGNNTIEPPSNILCKGVCHWACQLGDLDVARAMFSKPGLLINRLDNQGNPGIFQLIDKYSNQAETQNAIDLMKLLIEKGFDINIRAPKVNDVYKTESILEKFTTSIKPNVKIVEFLISNGADINAYKKGQNRRLIDVIRQSRNKQMKEIFLNKEKDLEEQAKNQK</sequence>
<dbReference type="InterPro" id="IPR051165">
    <property type="entry name" value="Multifunctional_ANK_Repeat"/>
</dbReference>
<evidence type="ECO:0008006" key="5">
    <source>
        <dbReference type="Google" id="ProtNLM"/>
    </source>
</evidence>
<dbReference type="Gene3D" id="1.25.40.20">
    <property type="entry name" value="Ankyrin repeat-containing domain"/>
    <property type="match status" value="1"/>
</dbReference>
<dbReference type="EMBL" id="JAPFFF010000005">
    <property type="protein sequence ID" value="KAK8889171.1"/>
    <property type="molecule type" value="Genomic_DNA"/>
</dbReference>
<accession>A0ABR2KE76</accession>
<evidence type="ECO:0000256" key="1">
    <source>
        <dbReference type="ARBA" id="ARBA00022737"/>
    </source>
</evidence>
<dbReference type="Proteomes" id="UP001470230">
    <property type="component" value="Unassembled WGS sequence"/>
</dbReference>
<protein>
    <recommendedName>
        <fullName evidence="5">Ankyrin repeat protein</fullName>
    </recommendedName>
</protein>
<reference evidence="3 4" key="1">
    <citation type="submission" date="2024-04" db="EMBL/GenBank/DDBJ databases">
        <title>Tritrichomonas musculus Genome.</title>
        <authorList>
            <person name="Alves-Ferreira E."/>
            <person name="Grigg M."/>
            <person name="Lorenzi H."/>
            <person name="Galac M."/>
        </authorList>
    </citation>
    <scope>NUCLEOTIDE SEQUENCE [LARGE SCALE GENOMIC DNA]</scope>
    <source>
        <strain evidence="3 4">EAF2021</strain>
    </source>
</reference>
<dbReference type="SUPFAM" id="SSF48403">
    <property type="entry name" value="Ankyrin repeat"/>
    <property type="match status" value="1"/>
</dbReference>
<evidence type="ECO:0000313" key="3">
    <source>
        <dbReference type="EMBL" id="KAK8889171.1"/>
    </source>
</evidence>